<dbReference type="RefSeq" id="WP_215626772.1">
    <property type="nucleotide sequence ID" value="NZ_CP067089.2"/>
</dbReference>
<sequence>MVLKKKPICFSAVLGALAALFLPGIVCAEEGGDYYSLLSGYLEHDAARIALVLEHEQAALELRKYETETGINFSLFSGDSTVRFSSDGPVFSVRPGIGITLPGNGDSSLNVEVPVQAGSGRTTLYGVDAQVRMGIITPRRESHRAALAERQRGYLEATRNLEYRTAAAEQEFCRAVQNLLACRNTMLEAQSEVLTARYDLDQKRAGGYSASGIILRTAELKLRTRERELREAERVFSDALEDFAADCGVASAAVPGNIPGGELLDLESFDSQWYTELEQARWRHGLNTQIRDYQDRRIGLDGLAGYTWNNYATAVSGTGGTSSVNAGLGFSVAGSSVTAGISVPVNGPFEPSLTFSVIWKPSSWTIANIERQIRDVTARKEREAISDALRNYSDHITEYGRKKRDLEWQKTVYDEEAELYRLNAEEMKTWFDRGIINETDYLDARTDYLLAVNRLLSAQIDRRLYNLEVQALFVPESVREHLE</sequence>
<dbReference type="EMBL" id="CP067089">
    <property type="protein sequence ID" value="QQO09469.1"/>
    <property type="molecule type" value="Genomic_DNA"/>
</dbReference>
<keyword evidence="1" id="KW-0175">Coiled coil</keyword>
<proteinExistence type="predicted"/>
<accession>A0A7T8B9C3</accession>
<name>A0A7T8B9C3_9SPIR</name>
<evidence type="ECO:0000256" key="2">
    <source>
        <dbReference type="SAM" id="SignalP"/>
    </source>
</evidence>
<feature type="chain" id="PRO_5030969797" description="Outer membrane efflux protein" evidence="2">
    <location>
        <begin position="29"/>
        <end position="483"/>
    </location>
</feature>
<feature type="coiled-coil region" evidence="1">
    <location>
        <begin position="215"/>
        <end position="242"/>
    </location>
</feature>
<evidence type="ECO:0008006" key="5">
    <source>
        <dbReference type="Google" id="ProtNLM"/>
    </source>
</evidence>
<evidence type="ECO:0000256" key="1">
    <source>
        <dbReference type="SAM" id="Coils"/>
    </source>
</evidence>
<gene>
    <name evidence="3" type="ORF">JFL75_00670</name>
</gene>
<dbReference type="AlphaFoldDB" id="A0A7T8B9C3"/>
<dbReference type="Gene3D" id="1.20.1600.10">
    <property type="entry name" value="Outer membrane efflux proteins (OEP)"/>
    <property type="match status" value="1"/>
</dbReference>
<keyword evidence="2" id="KW-0732">Signal</keyword>
<evidence type="ECO:0000313" key="3">
    <source>
        <dbReference type="EMBL" id="QQO09469.1"/>
    </source>
</evidence>
<dbReference type="Proteomes" id="UP000595917">
    <property type="component" value="Chromosome"/>
</dbReference>
<protein>
    <recommendedName>
        <fullName evidence="5">Outer membrane efflux protein</fullName>
    </recommendedName>
</protein>
<feature type="signal peptide" evidence="2">
    <location>
        <begin position="1"/>
        <end position="28"/>
    </location>
</feature>
<keyword evidence="4" id="KW-1185">Reference proteome</keyword>
<reference evidence="3" key="1">
    <citation type="submission" date="2021-01" db="EMBL/GenBank/DDBJ databases">
        <title>Description of Breznakiella homolactica.</title>
        <authorList>
            <person name="Song Y."/>
            <person name="Brune A."/>
        </authorList>
    </citation>
    <scope>NUCLEOTIDE SEQUENCE</scope>
    <source>
        <strain evidence="3">RmG30</strain>
    </source>
</reference>
<organism evidence="3 4">
    <name type="scientific">Breznakiella homolactica</name>
    <dbReference type="NCBI Taxonomy" id="2798577"/>
    <lineage>
        <taxon>Bacteria</taxon>
        <taxon>Pseudomonadati</taxon>
        <taxon>Spirochaetota</taxon>
        <taxon>Spirochaetia</taxon>
        <taxon>Spirochaetales</taxon>
        <taxon>Breznakiellaceae</taxon>
        <taxon>Breznakiella</taxon>
    </lineage>
</organism>
<evidence type="ECO:0000313" key="4">
    <source>
        <dbReference type="Proteomes" id="UP000595917"/>
    </source>
</evidence>
<dbReference type="KEGG" id="bhc:JFL75_00670"/>